<dbReference type="GO" id="GO:1904491">
    <property type="term" value="P:protein localization to ciliary transition zone"/>
    <property type="evidence" value="ECO:0007669"/>
    <property type="project" value="TreeGrafter"/>
</dbReference>
<comment type="caution">
    <text evidence="3">The sequence shown here is derived from an EMBL/GenBank/DDBJ whole genome shotgun (WGS) entry which is preliminary data.</text>
</comment>
<evidence type="ECO:0008006" key="5">
    <source>
        <dbReference type="Google" id="ProtNLM"/>
    </source>
</evidence>
<dbReference type="InterPro" id="IPR056288">
    <property type="entry name" value="CEP76_C"/>
</dbReference>
<gene>
    <name evidence="3" type="ORF">V5799_011307</name>
</gene>
<name>A0AAQ4EHD7_AMBAM</name>
<evidence type="ECO:0000313" key="4">
    <source>
        <dbReference type="Proteomes" id="UP001321473"/>
    </source>
</evidence>
<dbReference type="PANTHER" id="PTHR20837">
    <property type="entry name" value="CENTROSOMAL PROTEIN-RELATED"/>
    <property type="match status" value="1"/>
</dbReference>
<evidence type="ECO:0000259" key="2">
    <source>
        <dbReference type="Pfam" id="PF24656"/>
    </source>
</evidence>
<dbReference type="Pfam" id="PF24656">
    <property type="entry name" value="CEPT76_peptidase"/>
    <property type="match status" value="1"/>
</dbReference>
<dbReference type="InterPro" id="IPR052434">
    <property type="entry name" value="Tectonic-like_complex_comp"/>
</dbReference>
<dbReference type="Proteomes" id="UP001321473">
    <property type="component" value="Unassembled WGS sequence"/>
</dbReference>
<proteinExistence type="predicted"/>
<evidence type="ECO:0000259" key="1">
    <source>
        <dbReference type="Pfam" id="PF24652"/>
    </source>
</evidence>
<feature type="domain" description="Centrosomal protein of 76 kDa C-terminal" evidence="1">
    <location>
        <begin position="161"/>
        <end position="283"/>
    </location>
</feature>
<organism evidence="3 4">
    <name type="scientific">Amblyomma americanum</name>
    <name type="common">Lone star tick</name>
    <dbReference type="NCBI Taxonomy" id="6943"/>
    <lineage>
        <taxon>Eukaryota</taxon>
        <taxon>Metazoa</taxon>
        <taxon>Ecdysozoa</taxon>
        <taxon>Arthropoda</taxon>
        <taxon>Chelicerata</taxon>
        <taxon>Arachnida</taxon>
        <taxon>Acari</taxon>
        <taxon>Parasitiformes</taxon>
        <taxon>Ixodida</taxon>
        <taxon>Ixodoidea</taxon>
        <taxon>Ixodidae</taxon>
        <taxon>Amblyomminae</taxon>
        <taxon>Amblyomma</taxon>
    </lineage>
</organism>
<dbReference type="Pfam" id="PF24652">
    <property type="entry name" value="CEP76_C"/>
    <property type="match status" value="1"/>
</dbReference>
<dbReference type="GO" id="GO:0035869">
    <property type="term" value="C:ciliary transition zone"/>
    <property type="evidence" value="ECO:0007669"/>
    <property type="project" value="TreeGrafter"/>
</dbReference>
<feature type="domain" description="CEP76/DRC7 peptidase-like" evidence="2">
    <location>
        <begin position="12"/>
        <end position="133"/>
    </location>
</feature>
<dbReference type="PANTHER" id="PTHR20837:SF0">
    <property type="entry name" value="COILED-COIL AND C2 DOMAIN-CONTAINING PROTEIN 2A"/>
    <property type="match status" value="1"/>
</dbReference>
<dbReference type="AlphaFoldDB" id="A0AAQ4EHD7"/>
<dbReference type="InterPro" id="IPR056290">
    <property type="entry name" value="CEPT76/DRC7_peptidase-like_dom"/>
</dbReference>
<keyword evidence="4" id="KW-1185">Reference proteome</keyword>
<dbReference type="GO" id="GO:1905515">
    <property type="term" value="P:non-motile cilium assembly"/>
    <property type="evidence" value="ECO:0007669"/>
    <property type="project" value="TreeGrafter"/>
</dbReference>
<reference evidence="3 4" key="1">
    <citation type="journal article" date="2023" name="Arcadia Sci">
        <title>De novo assembly of a long-read Amblyomma americanum tick genome.</title>
        <authorList>
            <person name="Chou S."/>
            <person name="Poskanzer K.E."/>
            <person name="Rollins M."/>
            <person name="Thuy-Boun P.S."/>
        </authorList>
    </citation>
    <scope>NUCLEOTIDE SEQUENCE [LARGE SCALE GENOMIC DNA]</scope>
    <source>
        <strain evidence="3">F_SG_1</strain>
        <tissue evidence="3">Salivary glands</tissue>
    </source>
</reference>
<evidence type="ECO:0000313" key="3">
    <source>
        <dbReference type="EMBL" id="KAK8774156.1"/>
    </source>
</evidence>
<accession>A0AAQ4EHD7</accession>
<protein>
    <recommendedName>
        <fullName evidence="5">Coiled-coil and c2 domain-containing protein 2a</fullName>
    </recommendedName>
</protein>
<sequence length="288" mass="32365">MSDSVLFPGLCDIWSTCDQFLRVLTGDEEEHALLLCNYFLHLGREAYLLLGTGIPEGQTAYVLTREHRAGDGDDVRIWNAVTGRSYSATDSYGPLQTVGCLVGADNIWANVQKHEHPSRLSYNLSKTSQWKPFFAKGKVPPTLDSVQPSDLSYEPTDPAYVTKLQQKIEYALKDSLMKWRKRFRTSWNRYASQVLRKILPRLESMASTSSITDDIQELSEILSSYKMSGFPLSMSFTSVETVIETVLSTGVHLTESKNVEFALAVHIHPYPSSVLAVWVYIAALTRKS</sequence>
<dbReference type="EMBL" id="JARKHS020015744">
    <property type="protein sequence ID" value="KAK8774156.1"/>
    <property type="molecule type" value="Genomic_DNA"/>
</dbReference>